<protein>
    <submittedName>
        <fullName evidence="3">Predicted transcriptional regulators</fullName>
    </submittedName>
</protein>
<dbReference type="EMBL" id="FUZT01000004">
    <property type="protein sequence ID" value="SKC61817.1"/>
    <property type="molecule type" value="Genomic_DNA"/>
</dbReference>
<dbReference type="SMART" id="SM00530">
    <property type="entry name" value="HTH_XRE"/>
    <property type="match status" value="1"/>
</dbReference>
<dbReference type="GO" id="GO:0003700">
    <property type="term" value="F:DNA-binding transcription factor activity"/>
    <property type="evidence" value="ECO:0007669"/>
    <property type="project" value="TreeGrafter"/>
</dbReference>
<dbReference type="Proteomes" id="UP000190285">
    <property type="component" value="Unassembled WGS sequence"/>
</dbReference>
<dbReference type="OrthoDB" id="1859224at2"/>
<feature type="domain" description="HTH cro/C1-type" evidence="2">
    <location>
        <begin position="5"/>
        <end position="60"/>
    </location>
</feature>
<dbReference type="InterPro" id="IPR001387">
    <property type="entry name" value="Cro/C1-type_HTH"/>
</dbReference>
<dbReference type="PROSITE" id="PS50943">
    <property type="entry name" value="HTH_CROC1"/>
    <property type="match status" value="1"/>
</dbReference>
<keyword evidence="1" id="KW-0238">DNA-binding</keyword>
<dbReference type="GO" id="GO:0003677">
    <property type="term" value="F:DNA binding"/>
    <property type="evidence" value="ECO:0007669"/>
    <property type="project" value="UniProtKB-KW"/>
</dbReference>
<name>A0A1T5KDS4_9FIRM</name>
<organism evidence="3 4">
    <name type="scientific">Maledivibacter halophilus</name>
    <dbReference type="NCBI Taxonomy" id="36842"/>
    <lineage>
        <taxon>Bacteria</taxon>
        <taxon>Bacillati</taxon>
        <taxon>Bacillota</taxon>
        <taxon>Clostridia</taxon>
        <taxon>Peptostreptococcales</taxon>
        <taxon>Caminicellaceae</taxon>
        <taxon>Maledivibacter</taxon>
    </lineage>
</organism>
<evidence type="ECO:0000256" key="1">
    <source>
        <dbReference type="ARBA" id="ARBA00023125"/>
    </source>
</evidence>
<evidence type="ECO:0000313" key="3">
    <source>
        <dbReference type="EMBL" id="SKC61817.1"/>
    </source>
</evidence>
<dbReference type="InterPro" id="IPR050807">
    <property type="entry name" value="TransReg_Diox_bact_type"/>
</dbReference>
<reference evidence="3 4" key="1">
    <citation type="submission" date="2017-02" db="EMBL/GenBank/DDBJ databases">
        <authorList>
            <person name="Peterson S.W."/>
        </authorList>
    </citation>
    <scope>NUCLEOTIDE SEQUENCE [LARGE SCALE GENOMIC DNA]</scope>
    <source>
        <strain evidence="3 4">M1</strain>
    </source>
</reference>
<dbReference type="InterPro" id="IPR010982">
    <property type="entry name" value="Lambda_DNA-bd_dom_sf"/>
</dbReference>
<dbReference type="SUPFAM" id="SSF47413">
    <property type="entry name" value="lambda repressor-like DNA-binding domains"/>
    <property type="match status" value="1"/>
</dbReference>
<sequence>MILYIKETRTQKGLSLSELAKKSQVSKSYLSEIENGIKTNVSYVVICKLAHALGVRATELFSRE</sequence>
<dbReference type="STRING" id="36842.SAMN02194393_01715"/>
<proteinExistence type="predicted"/>
<dbReference type="AlphaFoldDB" id="A0A1T5KDS4"/>
<dbReference type="PANTHER" id="PTHR46797:SF1">
    <property type="entry name" value="METHYLPHOSPHONATE SYNTHASE"/>
    <property type="match status" value="1"/>
</dbReference>
<dbReference type="Pfam" id="PF01381">
    <property type="entry name" value="HTH_3"/>
    <property type="match status" value="1"/>
</dbReference>
<dbReference type="GO" id="GO:0005829">
    <property type="term" value="C:cytosol"/>
    <property type="evidence" value="ECO:0007669"/>
    <property type="project" value="TreeGrafter"/>
</dbReference>
<evidence type="ECO:0000259" key="2">
    <source>
        <dbReference type="PROSITE" id="PS50943"/>
    </source>
</evidence>
<dbReference type="CDD" id="cd00093">
    <property type="entry name" value="HTH_XRE"/>
    <property type="match status" value="1"/>
</dbReference>
<dbReference type="RefSeq" id="WP_079490890.1">
    <property type="nucleotide sequence ID" value="NZ_FUZT01000004.1"/>
</dbReference>
<dbReference type="Gene3D" id="1.10.260.40">
    <property type="entry name" value="lambda repressor-like DNA-binding domains"/>
    <property type="match status" value="1"/>
</dbReference>
<accession>A0A1T5KDS4</accession>
<dbReference type="PANTHER" id="PTHR46797">
    <property type="entry name" value="HTH-TYPE TRANSCRIPTIONAL REGULATOR"/>
    <property type="match status" value="1"/>
</dbReference>
<evidence type="ECO:0000313" key="4">
    <source>
        <dbReference type="Proteomes" id="UP000190285"/>
    </source>
</evidence>
<keyword evidence="4" id="KW-1185">Reference proteome</keyword>
<gene>
    <name evidence="3" type="ORF">SAMN02194393_01715</name>
</gene>